<reference evidence="2 3" key="1">
    <citation type="submission" date="2020-04" db="EMBL/GenBank/DDBJ databases">
        <title>Luteolibacter sp. G-1-1-1 isolated from soil.</title>
        <authorList>
            <person name="Dahal R.H."/>
        </authorList>
    </citation>
    <scope>NUCLEOTIDE SEQUENCE [LARGE SCALE GENOMIC DNA]</scope>
    <source>
        <strain evidence="2 3">G-1-1-1</strain>
    </source>
</reference>
<proteinExistence type="predicted"/>
<name>A0A858RNW8_9BACT</name>
<evidence type="ECO:0000259" key="1">
    <source>
        <dbReference type="Pfam" id="PF10021"/>
    </source>
</evidence>
<dbReference type="NCBIfam" id="TIGR02452">
    <property type="entry name" value="TIGR02452 family protein"/>
    <property type="match status" value="1"/>
</dbReference>
<sequence length="281" mass="30760">MSRESRAELARETVAILEAGGYQFDDGTLVDLAGRIRECVFETVLYEPEALEGLLQEAESLGRGTDETAVTLHNETTLQGARALAEEGHGKIAVLNFASAKNPGGGFLNGSQAQEESLARASALYASLRTQPDYYEYHRSNNDPLYSHRAIFSPGCPVFRDDEGTPLRDPLQLVDFITCPAPNAGAVRQNRPEAIDLIPEIFRRRAAYVLALALHKRCDALVLGAWGCGVFKNDPALVAEAFRDLLQGEVFSRKFKAIRFSVLDPSGNILETFRQSLTGSV</sequence>
<dbReference type="AlphaFoldDB" id="A0A858RNW8"/>
<dbReference type="InterPro" id="IPR019261">
    <property type="entry name" value="PARG_cat_microbial"/>
</dbReference>
<dbReference type="InterPro" id="IPR012664">
    <property type="entry name" value="CHP02452"/>
</dbReference>
<gene>
    <name evidence="2" type="ORF">HHL09_18235</name>
</gene>
<dbReference type="EMBL" id="CP051774">
    <property type="protein sequence ID" value="QJE97633.1"/>
    <property type="molecule type" value="Genomic_DNA"/>
</dbReference>
<dbReference type="PIRSF" id="PIRSF014899">
    <property type="entry name" value="UCP014899"/>
    <property type="match status" value="1"/>
</dbReference>
<dbReference type="Proteomes" id="UP000501812">
    <property type="component" value="Chromosome"/>
</dbReference>
<dbReference type="KEGG" id="luo:HHL09_18235"/>
<evidence type="ECO:0000313" key="3">
    <source>
        <dbReference type="Proteomes" id="UP000501812"/>
    </source>
</evidence>
<dbReference type="Pfam" id="PF10021">
    <property type="entry name" value="PARG_cat_microb"/>
    <property type="match status" value="1"/>
</dbReference>
<dbReference type="InterPro" id="IPR043472">
    <property type="entry name" value="Macro_dom-like"/>
</dbReference>
<dbReference type="PANTHER" id="PTHR35596">
    <property type="entry name" value="DUF2263 DOMAIN-CONTAINING PROTEIN"/>
    <property type="match status" value="1"/>
</dbReference>
<accession>A0A858RNW8</accession>
<keyword evidence="3" id="KW-1185">Reference proteome</keyword>
<feature type="domain" description="Microbial-type PARG catalytic" evidence="1">
    <location>
        <begin position="10"/>
        <end position="161"/>
    </location>
</feature>
<dbReference type="RefSeq" id="WP_169456059.1">
    <property type="nucleotide sequence ID" value="NZ_CP051774.1"/>
</dbReference>
<evidence type="ECO:0000313" key="2">
    <source>
        <dbReference type="EMBL" id="QJE97633.1"/>
    </source>
</evidence>
<dbReference type="PANTHER" id="PTHR35596:SF1">
    <property type="entry name" value="MICROBIAL-TYPE PARG CATALYTIC DOMAIN-CONTAINING PROTEIN"/>
    <property type="match status" value="1"/>
</dbReference>
<dbReference type="Gene3D" id="3.40.220.10">
    <property type="entry name" value="Leucine Aminopeptidase, subunit E, domain 1"/>
    <property type="match status" value="1"/>
</dbReference>
<protein>
    <submittedName>
        <fullName evidence="2">TIGR02452 family protein</fullName>
    </submittedName>
</protein>
<organism evidence="2 3">
    <name type="scientific">Luteolibacter luteus</name>
    <dbReference type="NCBI Taxonomy" id="2728835"/>
    <lineage>
        <taxon>Bacteria</taxon>
        <taxon>Pseudomonadati</taxon>
        <taxon>Verrucomicrobiota</taxon>
        <taxon>Verrucomicrobiia</taxon>
        <taxon>Verrucomicrobiales</taxon>
        <taxon>Verrucomicrobiaceae</taxon>
        <taxon>Luteolibacter</taxon>
    </lineage>
</organism>